<dbReference type="OrthoDB" id="2962993at2759"/>
<dbReference type="FunCoup" id="A0A316VEL6">
    <property type="interactions" value="75"/>
</dbReference>
<evidence type="ECO:0000256" key="4">
    <source>
        <dbReference type="ARBA" id="ARBA00022989"/>
    </source>
</evidence>
<evidence type="ECO:0000259" key="8">
    <source>
        <dbReference type="PROSITE" id="PS50850"/>
    </source>
</evidence>
<dbReference type="GeneID" id="37023156"/>
<evidence type="ECO:0000256" key="7">
    <source>
        <dbReference type="SAM" id="Phobius"/>
    </source>
</evidence>
<keyword evidence="10" id="KW-1185">Reference proteome</keyword>
<dbReference type="SUPFAM" id="SSF103473">
    <property type="entry name" value="MFS general substrate transporter"/>
    <property type="match status" value="1"/>
</dbReference>
<evidence type="ECO:0000256" key="6">
    <source>
        <dbReference type="SAM" id="MobiDB-lite"/>
    </source>
</evidence>
<feature type="transmembrane region" description="Helical" evidence="7">
    <location>
        <begin position="143"/>
        <end position="165"/>
    </location>
</feature>
<dbReference type="PANTHER" id="PTHR43791:SF22">
    <property type="entry name" value="TRANSPORTER, PUTATIVE (AFU_ORTHOLOGUE AFUA_6G11320)-RELATED"/>
    <property type="match status" value="1"/>
</dbReference>
<comment type="subcellular location">
    <subcellularLocation>
        <location evidence="1">Membrane</location>
        <topology evidence="1">Multi-pass membrane protein</topology>
    </subcellularLocation>
</comment>
<feature type="transmembrane region" description="Helical" evidence="7">
    <location>
        <begin position="88"/>
        <end position="110"/>
    </location>
</feature>
<feature type="transmembrane region" description="Helical" evidence="7">
    <location>
        <begin position="320"/>
        <end position="337"/>
    </location>
</feature>
<dbReference type="InParanoid" id="A0A316VEL6"/>
<protein>
    <submittedName>
        <fullName evidence="9">MFS general substrate transporter</fullName>
    </submittedName>
</protein>
<sequence>MSDIQTQDRPVSHDGKVGTNDESSIKNIDQPQEEFAFTEKEEKQLVRKIDFLVVPILTLLYLLSFLDRSNIGNAKIDGLVTDLKIRDYSSVVMIYFVGYVIAEVPANLMLKITNPPLWLPTLTLVWGIVSVCMGLVHNEQGMYAVRFFLGVAEAGLFPGTVFVFSRFYKRSERTARVAFFFGGAAASGAFGGVLAYGITQMRGVGGKEGWAWLFILEGLLTIVVSIPAYFLVPNYPNLSKKFSVHEKQIIEARLRTDSDALDEEKFQWSEVWRALTTLQVYGYCFLFHGFSFGLYTLSNFLPSIIQGLGYKSWQAQLLTVPPYFFAFFTTMAAAIGTQRTGKRAVFIITSAGIAIVGYIALLTSPTIGGKYAAIFLCAGGIYSGNAILLAWPSENLMGQTFRATALAMVISIGNCGAIIGTQLYRIPLGSNSNKNYHTSIGITIAWMFIGISSATALWYGLNKANKRLIAEYKERDERAAKEDGIHSTTSSQVALNSNGQWKKNFLYQT</sequence>
<feature type="transmembrane region" description="Helical" evidence="7">
    <location>
        <begin position="436"/>
        <end position="459"/>
    </location>
</feature>
<dbReference type="Pfam" id="PF07690">
    <property type="entry name" value="MFS_1"/>
    <property type="match status" value="1"/>
</dbReference>
<dbReference type="FunFam" id="1.20.1250.20:FF:000034">
    <property type="entry name" value="MFS general substrate transporter"/>
    <property type="match status" value="1"/>
</dbReference>
<feature type="transmembrane region" description="Helical" evidence="7">
    <location>
        <begin position="344"/>
        <end position="365"/>
    </location>
</feature>
<feature type="transmembrane region" description="Helical" evidence="7">
    <location>
        <begin position="49"/>
        <end position="66"/>
    </location>
</feature>
<evidence type="ECO:0000256" key="1">
    <source>
        <dbReference type="ARBA" id="ARBA00004141"/>
    </source>
</evidence>
<dbReference type="EMBL" id="KZ819603">
    <property type="protein sequence ID" value="PWN34743.1"/>
    <property type="molecule type" value="Genomic_DNA"/>
</dbReference>
<reference evidence="9 10" key="1">
    <citation type="journal article" date="2018" name="Mol. Biol. Evol.">
        <title>Broad Genomic Sampling Reveals a Smut Pathogenic Ancestry of the Fungal Clade Ustilaginomycotina.</title>
        <authorList>
            <person name="Kijpornyongpan T."/>
            <person name="Mondo S.J."/>
            <person name="Barry K."/>
            <person name="Sandor L."/>
            <person name="Lee J."/>
            <person name="Lipzen A."/>
            <person name="Pangilinan J."/>
            <person name="LaButti K."/>
            <person name="Hainaut M."/>
            <person name="Henrissat B."/>
            <person name="Grigoriev I.V."/>
            <person name="Spatafora J.W."/>
            <person name="Aime M.C."/>
        </authorList>
    </citation>
    <scope>NUCLEOTIDE SEQUENCE [LARGE SCALE GENOMIC DNA]</scope>
    <source>
        <strain evidence="9 10">MCA 3882</strain>
    </source>
</reference>
<keyword evidence="3 7" id="KW-0812">Transmembrane</keyword>
<evidence type="ECO:0000256" key="2">
    <source>
        <dbReference type="ARBA" id="ARBA00022448"/>
    </source>
</evidence>
<dbReference type="STRING" id="1280837.A0A316VEL6"/>
<gene>
    <name evidence="9" type="ORF">FA14DRAFT_184203</name>
</gene>
<evidence type="ECO:0000256" key="5">
    <source>
        <dbReference type="ARBA" id="ARBA00023136"/>
    </source>
</evidence>
<dbReference type="InterPro" id="IPR036259">
    <property type="entry name" value="MFS_trans_sf"/>
</dbReference>
<feature type="transmembrane region" description="Helical" evidence="7">
    <location>
        <begin position="117"/>
        <end position="137"/>
    </location>
</feature>
<feature type="transmembrane region" description="Helical" evidence="7">
    <location>
        <begin position="403"/>
        <end position="424"/>
    </location>
</feature>
<dbReference type="PANTHER" id="PTHR43791">
    <property type="entry name" value="PERMEASE-RELATED"/>
    <property type="match status" value="1"/>
</dbReference>
<dbReference type="AlphaFoldDB" id="A0A316VEL6"/>
<feature type="transmembrane region" description="Helical" evidence="7">
    <location>
        <begin position="280"/>
        <end position="300"/>
    </location>
</feature>
<feature type="region of interest" description="Disordered" evidence="6">
    <location>
        <begin position="1"/>
        <end position="24"/>
    </location>
</feature>
<keyword evidence="5 7" id="KW-0472">Membrane</keyword>
<evidence type="ECO:0000256" key="3">
    <source>
        <dbReference type="ARBA" id="ARBA00022692"/>
    </source>
</evidence>
<name>A0A316VEL6_9BASI</name>
<dbReference type="Proteomes" id="UP000245771">
    <property type="component" value="Unassembled WGS sequence"/>
</dbReference>
<evidence type="ECO:0000313" key="9">
    <source>
        <dbReference type="EMBL" id="PWN34743.1"/>
    </source>
</evidence>
<dbReference type="Gene3D" id="1.20.1250.20">
    <property type="entry name" value="MFS general substrate transporter like domains"/>
    <property type="match status" value="2"/>
</dbReference>
<dbReference type="FunFam" id="1.20.1250.20:FF:000013">
    <property type="entry name" value="MFS general substrate transporter"/>
    <property type="match status" value="1"/>
</dbReference>
<evidence type="ECO:0000313" key="10">
    <source>
        <dbReference type="Proteomes" id="UP000245771"/>
    </source>
</evidence>
<proteinExistence type="predicted"/>
<organism evidence="9 10">
    <name type="scientific">Meira miltonrushii</name>
    <dbReference type="NCBI Taxonomy" id="1280837"/>
    <lineage>
        <taxon>Eukaryota</taxon>
        <taxon>Fungi</taxon>
        <taxon>Dikarya</taxon>
        <taxon>Basidiomycota</taxon>
        <taxon>Ustilaginomycotina</taxon>
        <taxon>Exobasidiomycetes</taxon>
        <taxon>Exobasidiales</taxon>
        <taxon>Brachybasidiaceae</taxon>
        <taxon>Meira</taxon>
    </lineage>
</organism>
<feature type="transmembrane region" description="Helical" evidence="7">
    <location>
        <begin position="371"/>
        <end position="391"/>
    </location>
</feature>
<feature type="transmembrane region" description="Helical" evidence="7">
    <location>
        <begin position="210"/>
        <end position="232"/>
    </location>
</feature>
<feature type="domain" description="Major facilitator superfamily (MFS) profile" evidence="8">
    <location>
        <begin position="53"/>
        <end position="467"/>
    </location>
</feature>
<dbReference type="GO" id="GO:0022857">
    <property type="term" value="F:transmembrane transporter activity"/>
    <property type="evidence" value="ECO:0007669"/>
    <property type="project" value="InterPro"/>
</dbReference>
<feature type="transmembrane region" description="Helical" evidence="7">
    <location>
        <begin position="177"/>
        <end position="198"/>
    </location>
</feature>
<dbReference type="InterPro" id="IPR020846">
    <property type="entry name" value="MFS_dom"/>
</dbReference>
<dbReference type="PROSITE" id="PS50850">
    <property type="entry name" value="MFS"/>
    <property type="match status" value="1"/>
</dbReference>
<dbReference type="RefSeq" id="XP_025355045.1">
    <property type="nucleotide sequence ID" value="XM_025501375.1"/>
</dbReference>
<dbReference type="GO" id="GO:0016020">
    <property type="term" value="C:membrane"/>
    <property type="evidence" value="ECO:0007669"/>
    <property type="project" value="UniProtKB-SubCell"/>
</dbReference>
<dbReference type="InterPro" id="IPR011701">
    <property type="entry name" value="MFS"/>
</dbReference>
<accession>A0A316VEL6</accession>
<keyword evidence="2" id="KW-0813">Transport</keyword>
<keyword evidence="4 7" id="KW-1133">Transmembrane helix</keyword>